<dbReference type="GO" id="GO:0016987">
    <property type="term" value="F:sigma factor activity"/>
    <property type="evidence" value="ECO:0007669"/>
    <property type="project" value="UniProtKB-KW"/>
</dbReference>
<feature type="domain" description="RNA polymerase sigma factor 70 region 4 type 2" evidence="5">
    <location>
        <begin position="125"/>
        <end position="175"/>
    </location>
</feature>
<dbReference type="InterPro" id="IPR036388">
    <property type="entry name" value="WH-like_DNA-bd_sf"/>
</dbReference>
<evidence type="ECO:0000256" key="2">
    <source>
        <dbReference type="ARBA" id="ARBA00023015"/>
    </source>
</evidence>
<organism evidence="6">
    <name type="scientific">Prevotella sp. GTC17253</name>
    <dbReference type="NCBI Taxonomy" id="3236793"/>
    <lineage>
        <taxon>Bacteria</taxon>
        <taxon>Pseudomonadati</taxon>
        <taxon>Bacteroidota</taxon>
        <taxon>Bacteroidia</taxon>
        <taxon>Bacteroidales</taxon>
        <taxon>Prevotellaceae</taxon>
        <taxon>Prevotella</taxon>
    </lineage>
</organism>
<reference evidence="6" key="1">
    <citation type="submission" date="2024-07" db="EMBL/GenBank/DDBJ databases">
        <title>Complete genome sequence of Prevotella sp. YM-2024 GTC17253.</title>
        <authorList>
            <person name="Hayashi M."/>
            <person name="Muto Y."/>
            <person name="Tanaka K."/>
            <person name="Niwa H."/>
        </authorList>
    </citation>
    <scope>NUCLEOTIDE SEQUENCE</scope>
    <source>
        <strain evidence="6">GTC17253</strain>
    </source>
</reference>
<dbReference type="InterPro" id="IPR013325">
    <property type="entry name" value="RNA_pol_sigma_r2"/>
</dbReference>
<name>A0AB33ILD3_9BACT</name>
<dbReference type="NCBIfam" id="TIGR02937">
    <property type="entry name" value="sigma70-ECF"/>
    <property type="match status" value="1"/>
</dbReference>
<dbReference type="GO" id="GO:0003677">
    <property type="term" value="F:DNA binding"/>
    <property type="evidence" value="ECO:0007669"/>
    <property type="project" value="InterPro"/>
</dbReference>
<keyword evidence="4" id="KW-0804">Transcription</keyword>
<dbReference type="InterPro" id="IPR039425">
    <property type="entry name" value="RNA_pol_sigma-70-like"/>
</dbReference>
<dbReference type="Pfam" id="PF08281">
    <property type="entry name" value="Sigma70_r4_2"/>
    <property type="match status" value="1"/>
</dbReference>
<dbReference type="SUPFAM" id="SSF88659">
    <property type="entry name" value="Sigma3 and sigma4 domains of RNA polymerase sigma factors"/>
    <property type="match status" value="1"/>
</dbReference>
<comment type="similarity">
    <text evidence="1">Belongs to the sigma-70 factor family. ECF subfamily.</text>
</comment>
<dbReference type="AlphaFoldDB" id="A0AB33ILD3"/>
<keyword evidence="2" id="KW-0805">Transcription regulation</keyword>
<evidence type="ECO:0000313" key="6">
    <source>
        <dbReference type="EMBL" id="BFO70045.1"/>
    </source>
</evidence>
<dbReference type="Gene3D" id="1.10.1740.10">
    <property type="match status" value="1"/>
</dbReference>
<gene>
    <name evidence="6" type="ORF">GTC17253_00110</name>
</gene>
<dbReference type="SUPFAM" id="SSF88946">
    <property type="entry name" value="Sigma2 domain of RNA polymerase sigma factors"/>
    <property type="match status" value="1"/>
</dbReference>
<dbReference type="GO" id="GO:0006352">
    <property type="term" value="P:DNA-templated transcription initiation"/>
    <property type="evidence" value="ECO:0007669"/>
    <property type="project" value="InterPro"/>
</dbReference>
<evidence type="ECO:0000256" key="1">
    <source>
        <dbReference type="ARBA" id="ARBA00010641"/>
    </source>
</evidence>
<proteinExistence type="inferred from homology"/>
<evidence type="ECO:0000256" key="3">
    <source>
        <dbReference type="ARBA" id="ARBA00023082"/>
    </source>
</evidence>
<dbReference type="InterPro" id="IPR013324">
    <property type="entry name" value="RNA_pol_sigma_r3/r4-like"/>
</dbReference>
<dbReference type="Gene3D" id="1.10.10.10">
    <property type="entry name" value="Winged helix-like DNA-binding domain superfamily/Winged helix DNA-binding domain"/>
    <property type="match status" value="1"/>
</dbReference>
<evidence type="ECO:0000256" key="4">
    <source>
        <dbReference type="ARBA" id="ARBA00023163"/>
    </source>
</evidence>
<dbReference type="PANTHER" id="PTHR43133">
    <property type="entry name" value="RNA POLYMERASE ECF-TYPE SIGMA FACTO"/>
    <property type="match status" value="1"/>
</dbReference>
<accession>A0AB33ILD3</accession>
<dbReference type="InterPro" id="IPR013249">
    <property type="entry name" value="RNA_pol_sigma70_r4_t2"/>
</dbReference>
<keyword evidence="3" id="KW-0731">Sigma factor</keyword>
<sequence>MNATSTKEDILIWLLKHDSQWAFDNLYRMYAHRLLAFAMEYCHHCETAEEIVEDTFIWIWTHRHEIRQEKTLFNLVFIKARHLLINAYRATLNSPRFEDYVDYADRLSTENHGSQIDYDYFMRVIRKGLDQLPPTQRRVIELSRFEHKSVKEIAVLMELTEQTVRNQLSLGLNQLMTYVTQAGYGVFTLLLLNS</sequence>
<dbReference type="InterPro" id="IPR014284">
    <property type="entry name" value="RNA_pol_sigma-70_dom"/>
</dbReference>
<evidence type="ECO:0000259" key="5">
    <source>
        <dbReference type="Pfam" id="PF08281"/>
    </source>
</evidence>
<dbReference type="CDD" id="cd06171">
    <property type="entry name" value="Sigma70_r4"/>
    <property type="match status" value="1"/>
</dbReference>
<dbReference type="EMBL" id="AP035785">
    <property type="protein sequence ID" value="BFO70045.1"/>
    <property type="molecule type" value="Genomic_DNA"/>
</dbReference>
<dbReference type="PANTHER" id="PTHR43133:SF46">
    <property type="entry name" value="RNA POLYMERASE SIGMA-70 FACTOR ECF SUBFAMILY"/>
    <property type="match status" value="1"/>
</dbReference>
<protein>
    <submittedName>
        <fullName evidence="6">RNA polymerase sigma-70 factor</fullName>
    </submittedName>
</protein>